<evidence type="ECO:0000313" key="5">
    <source>
        <dbReference type="Proteomes" id="UP000487268"/>
    </source>
</evidence>
<protein>
    <recommendedName>
        <fullName evidence="6">Class I SAM-dependent methyltransferase</fullName>
    </recommendedName>
</protein>
<dbReference type="SUPFAM" id="SSF53335">
    <property type="entry name" value="S-adenosyl-L-methionine-dependent methyltransferases"/>
    <property type="match status" value="1"/>
</dbReference>
<keyword evidence="1" id="KW-0489">Methyltransferase</keyword>
<dbReference type="AlphaFoldDB" id="A0A7K0C1H1"/>
<dbReference type="GO" id="GO:0032259">
    <property type="term" value="P:methylation"/>
    <property type="evidence" value="ECO:0007669"/>
    <property type="project" value="UniProtKB-KW"/>
</dbReference>
<dbReference type="CDD" id="cd02440">
    <property type="entry name" value="AdoMet_MTases"/>
    <property type="match status" value="1"/>
</dbReference>
<dbReference type="EMBL" id="WEGH01000003">
    <property type="protein sequence ID" value="MQY06634.1"/>
    <property type="molecule type" value="Genomic_DNA"/>
</dbReference>
<dbReference type="OrthoDB" id="3382693at2"/>
<accession>A0A7K0C1H1</accession>
<proteinExistence type="predicted"/>
<dbReference type="PANTHER" id="PTHR43464">
    <property type="entry name" value="METHYLTRANSFERASE"/>
    <property type="match status" value="1"/>
</dbReference>
<dbReference type="RefSeq" id="WP_153536007.1">
    <property type="nucleotide sequence ID" value="NZ_WEGH01000003.1"/>
</dbReference>
<name>A0A7K0C1H1_9ACTN</name>
<reference evidence="4 5" key="1">
    <citation type="submission" date="2019-10" db="EMBL/GenBank/DDBJ databases">
        <title>Actinomadura rubteroloni sp. nov. and Actinomadura macrotermitis sp. nov., isolated from the gut of fungus growing-termite Macrotermes natalensis.</title>
        <authorList>
            <person name="Benndorf R."/>
            <person name="Martin K."/>
            <person name="Kuefner M."/>
            <person name="De Beer W."/>
            <person name="Kaster A.-K."/>
            <person name="Vollmers J."/>
            <person name="Poulsen M."/>
            <person name="Beemelmanns C."/>
        </authorList>
    </citation>
    <scope>NUCLEOTIDE SEQUENCE [LARGE SCALE GENOMIC DNA]</scope>
    <source>
        <strain evidence="4 5">RB68</strain>
    </source>
</reference>
<dbReference type="GO" id="GO:0008168">
    <property type="term" value="F:methyltransferase activity"/>
    <property type="evidence" value="ECO:0007669"/>
    <property type="project" value="UniProtKB-KW"/>
</dbReference>
<keyword evidence="2" id="KW-0808">Transferase</keyword>
<dbReference type="InterPro" id="IPR029063">
    <property type="entry name" value="SAM-dependent_MTases_sf"/>
</dbReference>
<dbReference type="Proteomes" id="UP000487268">
    <property type="component" value="Unassembled WGS sequence"/>
</dbReference>
<evidence type="ECO:0000256" key="3">
    <source>
        <dbReference type="ARBA" id="ARBA00022691"/>
    </source>
</evidence>
<dbReference type="PANTHER" id="PTHR43464:SF19">
    <property type="entry name" value="UBIQUINONE BIOSYNTHESIS O-METHYLTRANSFERASE, MITOCHONDRIAL"/>
    <property type="match status" value="1"/>
</dbReference>
<gene>
    <name evidence="4" type="ORF">ACRB68_47290</name>
</gene>
<evidence type="ECO:0000313" key="4">
    <source>
        <dbReference type="EMBL" id="MQY06634.1"/>
    </source>
</evidence>
<organism evidence="4 5">
    <name type="scientific">Actinomadura macrotermitis</name>
    <dbReference type="NCBI Taxonomy" id="2585200"/>
    <lineage>
        <taxon>Bacteria</taxon>
        <taxon>Bacillati</taxon>
        <taxon>Actinomycetota</taxon>
        <taxon>Actinomycetes</taxon>
        <taxon>Streptosporangiales</taxon>
        <taxon>Thermomonosporaceae</taxon>
        <taxon>Actinomadura</taxon>
    </lineage>
</organism>
<dbReference type="Gene3D" id="3.40.50.150">
    <property type="entry name" value="Vaccinia Virus protein VP39"/>
    <property type="match status" value="1"/>
</dbReference>
<evidence type="ECO:0000256" key="2">
    <source>
        <dbReference type="ARBA" id="ARBA00022679"/>
    </source>
</evidence>
<dbReference type="Pfam" id="PF13489">
    <property type="entry name" value="Methyltransf_23"/>
    <property type="match status" value="1"/>
</dbReference>
<sequence>MGHHHHHHHHGEESSIPPLGQVNRQEHWLGVMWPFVRSHLPAAPGRVVEIGCGPLGGFVPYLRGRGYDAVGVDPSAPKAGAAYRRTGFEEFEPDGPVDAVIASTSLHHVADLGALLDRVHAMLAPGGVLIIIEWAWEEWDERTAEWAFARIGSTEGFLNGRRDDWQASGRPWADCLEEWTAEAGLHAARDVERAVRARFGRVERSTGPYMFRQLSGRADEEQRAIDAGESTATGLRIVAHRDA</sequence>
<comment type="caution">
    <text evidence="4">The sequence shown here is derived from an EMBL/GenBank/DDBJ whole genome shotgun (WGS) entry which is preliminary data.</text>
</comment>
<keyword evidence="3" id="KW-0949">S-adenosyl-L-methionine</keyword>
<evidence type="ECO:0000256" key="1">
    <source>
        <dbReference type="ARBA" id="ARBA00022603"/>
    </source>
</evidence>
<evidence type="ECO:0008006" key="6">
    <source>
        <dbReference type="Google" id="ProtNLM"/>
    </source>
</evidence>
<keyword evidence="5" id="KW-1185">Reference proteome</keyword>